<dbReference type="GO" id="GO:0005782">
    <property type="term" value="C:peroxisomal matrix"/>
    <property type="evidence" value="ECO:0007669"/>
    <property type="project" value="UniProtKB-SubCell"/>
</dbReference>
<dbReference type="InterPro" id="IPR037944">
    <property type="entry name" value="PRX5-like"/>
</dbReference>
<dbReference type="Pfam" id="PF08534">
    <property type="entry name" value="Redoxin"/>
    <property type="match status" value="1"/>
</dbReference>
<dbReference type="CDD" id="cd03013">
    <property type="entry name" value="PRX5_like"/>
    <property type="match status" value="1"/>
</dbReference>
<dbReference type="GO" id="GO:0045454">
    <property type="term" value="P:cell redox homeostasis"/>
    <property type="evidence" value="ECO:0007669"/>
    <property type="project" value="TreeGrafter"/>
</dbReference>
<dbReference type="PROSITE" id="PS51352">
    <property type="entry name" value="THIOREDOXIN_2"/>
    <property type="match status" value="1"/>
</dbReference>
<comment type="subcellular location">
    <subcellularLocation>
        <location evidence="2">Peroxisome matrix</location>
    </subcellularLocation>
</comment>
<dbReference type="PANTHER" id="PTHR10430">
    <property type="entry name" value="PEROXIREDOXIN"/>
    <property type="match status" value="1"/>
</dbReference>
<comment type="similarity">
    <text evidence="3 10">Belongs to the peroxiredoxin family. Prx5 subfamily.</text>
</comment>
<dbReference type="GO" id="GO:0008379">
    <property type="term" value="F:thioredoxin peroxidase activity"/>
    <property type="evidence" value="ECO:0007669"/>
    <property type="project" value="InterPro"/>
</dbReference>
<evidence type="ECO:0000256" key="3">
    <source>
        <dbReference type="ARBA" id="ARBA00010505"/>
    </source>
</evidence>
<comment type="caution">
    <text evidence="12">The sequence shown here is derived from an EMBL/GenBank/DDBJ whole genome shotgun (WGS) entry which is preliminary data.</text>
</comment>
<evidence type="ECO:0000256" key="9">
    <source>
        <dbReference type="PIRSR" id="PIRSR637944-1"/>
    </source>
</evidence>
<dbReference type="AlphaFoldDB" id="A0A8T2IY85"/>
<dbReference type="OrthoDB" id="1882547at2759"/>
<evidence type="ECO:0000256" key="6">
    <source>
        <dbReference type="ARBA" id="ARBA00023002"/>
    </source>
</evidence>
<dbReference type="FunFam" id="3.40.30.10:FF:000020">
    <property type="entry name" value="Peroxiredoxin"/>
    <property type="match status" value="1"/>
</dbReference>
<evidence type="ECO:0000256" key="7">
    <source>
        <dbReference type="ARBA" id="ARBA00023284"/>
    </source>
</evidence>
<keyword evidence="7 10" id="KW-0676">Redox-active center</keyword>
<accession>A0A8T2IY85</accession>
<reference evidence="12" key="1">
    <citation type="thesis" date="2020" institute="ProQuest LLC" country="789 East Eisenhower Parkway, Ann Arbor, MI, USA">
        <title>Comparative Genomics and Chromosome Evolution.</title>
        <authorList>
            <person name="Mudd A.B."/>
        </authorList>
    </citation>
    <scope>NUCLEOTIDE SEQUENCE</scope>
    <source>
        <strain evidence="12">Female2</strain>
        <tissue evidence="12">Blood</tissue>
    </source>
</reference>
<comment type="catalytic activity">
    <reaction evidence="8 10">
        <text>a hydroperoxide + [thioredoxin]-dithiol = an alcohol + [thioredoxin]-disulfide + H2O</text>
        <dbReference type="Rhea" id="RHEA:62620"/>
        <dbReference type="Rhea" id="RHEA-COMP:10698"/>
        <dbReference type="Rhea" id="RHEA-COMP:10700"/>
        <dbReference type="ChEBI" id="CHEBI:15377"/>
        <dbReference type="ChEBI" id="CHEBI:29950"/>
        <dbReference type="ChEBI" id="CHEBI:30879"/>
        <dbReference type="ChEBI" id="CHEBI:35924"/>
        <dbReference type="ChEBI" id="CHEBI:50058"/>
        <dbReference type="EC" id="1.11.1.24"/>
    </reaction>
</comment>
<dbReference type="InterPro" id="IPR013740">
    <property type="entry name" value="Redoxin"/>
</dbReference>
<evidence type="ECO:0000256" key="5">
    <source>
        <dbReference type="ARBA" id="ARBA00022862"/>
    </source>
</evidence>
<protein>
    <recommendedName>
        <fullName evidence="10">Peroxiredoxin-5</fullName>
        <ecNumber evidence="10">1.11.1.24</ecNumber>
    </recommendedName>
</protein>
<evidence type="ECO:0000256" key="1">
    <source>
        <dbReference type="ARBA" id="ARBA00003330"/>
    </source>
</evidence>
<dbReference type="GO" id="GO:0034599">
    <property type="term" value="P:cellular response to oxidative stress"/>
    <property type="evidence" value="ECO:0007669"/>
    <property type="project" value="InterPro"/>
</dbReference>
<dbReference type="GO" id="GO:0042744">
    <property type="term" value="P:hydrogen peroxide catabolic process"/>
    <property type="evidence" value="ECO:0007669"/>
    <property type="project" value="TreeGrafter"/>
</dbReference>
<dbReference type="PANTHER" id="PTHR10430:SF16">
    <property type="entry name" value="PEROXIREDOXIN-5, MITOCHONDRIAL"/>
    <property type="match status" value="1"/>
</dbReference>
<dbReference type="Gene3D" id="3.40.30.10">
    <property type="entry name" value="Glutaredoxin"/>
    <property type="match status" value="1"/>
</dbReference>
<evidence type="ECO:0000313" key="13">
    <source>
        <dbReference type="Proteomes" id="UP000812440"/>
    </source>
</evidence>
<keyword evidence="4 10" id="KW-0575">Peroxidase</keyword>
<dbReference type="SUPFAM" id="SSF52833">
    <property type="entry name" value="Thioredoxin-like"/>
    <property type="match status" value="1"/>
</dbReference>
<evidence type="ECO:0000256" key="4">
    <source>
        <dbReference type="ARBA" id="ARBA00022559"/>
    </source>
</evidence>
<dbReference type="Proteomes" id="UP000812440">
    <property type="component" value="Chromosome 4"/>
</dbReference>
<dbReference type="InterPro" id="IPR036249">
    <property type="entry name" value="Thioredoxin-like_sf"/>
</dbReference>
<evidence type="ECO:0000259" key="11">
    <source>
        <dbReference type="PROSITE" id="PS51352"/>
    </source>
</evidence>
<feature type="domain" description="Thioredoxin" evidence="11">
    <location>
        <begin position="3"/>
        <end position="162"/>
    </location>
</feature>
<evidence type="ECO:0000256" key="10">
    <source>
        <dbReference type="RuleBase" id="RU366011"/>
    </source>
</evidence>
<evidence type="ECO:0000313" key="12">
    <source>
        <dbReference type="EMBL" id="KAG8437979.1"/>
    </source>
</evidence>
<keyword evidence="5 10" id="KW-0049">Antioxidant</keyword>
<dbReference type="GO" id="GO:0005739">
    <property type="term" value="C:mitochondrion"/>
    <property type="evidence" value="ECO:0007669"/>
    <property type="project" value="TreeGrafter"/>
</dbReference>
<evidence type="ECO:0000256" key="8">
    <source>
        <dbReference type="ARBA" id="ARBA00049091"/>
    </source>
</evidence>
<organism evidence="12 13">
    <name type="scientific">Hymenochirus boettgeri</name>
    <name type="common">Congo dwarf clawed frog</name>
    <dbReference type="NCBI Taxonomy" id="247094"/>
    <lineage>
        <taxon>Eukaryota</taxon>
        <taxon>Metazoa</taxon>
        <taxon>Chordata</taxon>
        <taxon>Craniata</taxon>
        <taxon>Vertebrata</taxon>
        <taxon>Euteleostomi</taxon>
        <taxon>Amphibia</taxon>
        <taxon>Batrachia</taxon>
        <taxon>Anura</taxon>
        <taxon>Pipoidea</taxon>
        <taxon>Pipidae</taxon>
        <taxon>Pipinae</taxon>
        <taxon>Hymenochirus</taxon>
    </lineage>
</organism>
<dbReference type="EMBL" id="JAACNH010000007">
    <property type="protein sequence ID" value="KAG8437979.1"/>
    <property type="molecule type" value="Genomic_DNA"/>
</dbReference>
<proteinExistence type="inferred from homology"/>
<evidence type="ECO:0000256" key="2">
    <source>
        <dbReference type="ARBA" id="ARBA00004253"/>
    </source>
</evidence>
<gene>
    <name evidence="12" type="ORF">GDO86_008605</name>
</gene>
<feature type="active site" description="Cysteine sulfenic acid (-SOH) intermediate" evidence="9">
    <location>
        <position position="47"/>
    </location>
</feature>
<keyword evidence="13" id="KW-1185">Reference proteome</keyword>
<sequence length="162" mass="17225">MSIKVGDKLPDIQVFEGGPGKKINIRDVFGNKKGVLFGVPGAFTPGCSKTHLPGYVSHAAELKSRGVQVIACISVNDPFVMEEWGKIHEAEGKVCMLADPSGEFAKACGLLLDKPDLVALFGNKRCKRFSLVVEDGKVKSMNVEEDGTGLTCSLAGGIMSQL</sequence>
<comment type="function">
    <text evidence="1">Thiol-specific peroxidase that catalyzes the reduction of hydrogen peroxide and organic hydroperoxides to water and alcohols, respectively. Plays a role in cell protection against oxidative stress by detoxifying peroxides and as sensor of hydrogen peroxide-mediated signaling events.</text>
</comment>
<dbReference type="InterPro" id="IPR013766">
    <property type="entry name" value="Thioredoxin_domain"/>
</dbReference>
<keyword evidence="6 10" id="KW-0560">Oxidoreductase</keyword>
<dbReference type="EC" id="1.11.1.24" evidence="10"/>
<name>A0A8T2IY85_9PIPI</name>